<evidence type="ECO:0000313" key="2">
    <source>
        <dbReference type="EMBL" id="CEL96730.1"/>
    </source>
</evidence>
<sequence>MEAKSVPCEGGPSKGDEASSPHRLLGPLLSIGDTVVRDKGEERGLPILSVAYSLVLPRVCDAMVRSMPVEDIMKMMMRNFFGFIIWEFKDEEASQKHDHSVMLHIFPEKVDSSLEFPHCHKRNWASINMNGTYQHILYSFVKHDTGEAITPDLSMAGQAAECPHDRLKLFEHEMETGIHFRGQVRVNAVQEFTYKKGVVQYMDKRVPHRLDKYENTFSLNVRGAMDPTLNTLFTILNDRPLPQNADKQWQVPLSSLEEATFVIRHVTATFNNPDLSAFTAMGGDAVKLASLPIDEAFRYAVEVVSRHEDRFPLVMALDSGGMMKAGVVTGEAVEGLVGHSLRTMPEVRVPEHV</sequence>
<protein>
    <submittedName>
        <fullName evidence="2">Uncharacterized protein</fullName>
    </submittedName>
</protein>
<keyword evidence="3" id="KW-1185">Reference proteome</keyword>
<dbReference type="EMBL" id="CDMY01000244">
    <property type="protein sequence ID" value="CEL96730.1"/>
    <property type="molecule type" value="Genomic_DNA"/>
</dbReference>
<gene>
    <name evidence="2" type="ORF">Vbra_12035</name>
</gene>
<dbReference type="PhylomeDB" id="A0A0G4EK01"/>
<evidence type="ECO:0000313" key="3">
    <source>
        <dbReference type="Proteomes" id="UP000041254"/>
    </source>
</evidence>
<proteinExistence type="predicted"/>
<dbReference type="Proteomes" id="UP000041254">
    <property type="component" value="Unassembled WGS sequence"/>
</dbReference>
<organism evidence="2 3">
    <name type="scientific">Vitrella brassicaformis (strain CCMP3155)</name>
    <dbReference type="NCBI Taxonomy" id="1169540"/>
    <lineage>
        <taxon>Eukaryota</taxon>
        <taxon>Sar</taxon>
        <taxon>Alveolata</taxon>
        <taxon>Colpodellida</taxon>
        <taxon>Vitrellaceae</taxon>
        <taxon>Vitrella</taxon>
    </lineage>
</organism>
<dbReference type="VEuPathDB" id="CryptoDB:Vbra_12035"/>
<feature type="region of interest" description="Disordered" evidence="1">
    <location>
        <begin position="1"/>
        <end position="25"/>
    </location>
</feature>
<name>A0A0G4EK01_VITBC</name>
<dbReference type="InParanoid" id="A0A0G4EK01"/>
<evidence type="ECO:0000256" key="1">
    <source>
        <dbReference type="SAM" id="MobiDB-lite"/>
    </source>
</evidence>
<dbReference type="AlphaFoldDB" id="A0A0G4EK01"/>
<reference evidence="2 3" key="1">
    <citation type="submission" date="2014-11" db="EMBL/GenBank/DDBJ databases">
        <authorList>
            <person name="Zhu J."/>
            <person name="Qi W."/>
            <person name="Song R."/>
        </authorList>
    </citation>
    <scope>NUCLEOTIDE SEQUENCE [LARGE SCALE GENOMIC DNA]</scope>
</reference>
<accession>A0A0G4EK01</accession>